<dbReference type="AlphaFoldDB" id="A0A2W1MZY6"/>
<dbReference type="Pfam" id="PF09375">
    <property type="entry name" value="Peptidase_M75"/>
    <property type="match status" value="1"/>
</dbReference>
<accession>A0A2W1MZY6</accession>
<evidence type="ECO:0000256" key="2">
    <source>
        <dbReference type="ARBA" id="ARBA00022729"/>
    </source>
</evidence>
<name>A0A2W1MZY6_9FLAO</name>
<keyword evidence="5" id="KW-1185">Reference proteome</keyword>
<dbReference type="CDD" id="cd14657">
    <property type="entry name" value="Imelysin_IrpA-like"/>
    <property type="match status" value="1"/>
</dbReference>
<protein>
    <recommendedName>
        <fullName evidence="3">Imelysin-like domain-containing protein</fullName>
    </recommendedName>
</protein>
<sequence>MRKSIVIIGIALIGLSACKKKKVTNLKEEYQVTYAELVSAGYEDSYELAKALKTTIYDFVDNPTAVNFEASKEAWLAARVPYGQTEAFRFAGGPIDDADGPEGLLNAWPLDEAYIDYVEGDATTGIINDPSVNIEKTILEELNEKGGEENISIGYHAIEFLLWGQDDVNTALKTKGDRPYTDYVVGANGTASNQEKRGIYLKVCADLLVEHLTLMVNEWKEGGAYRTTYLAMDADDALNNVMTGIGVLSKSELAGERIFTALDNQDQEDEHSCFSDNTHQDIILNFQGIENVCLGTYTRTNGAVVSGTSLADVVEKSDEELSQKLRDALAACNASVHSISVPFDYALTLEQPGSTGAINNSINDLRDLGDVIAEVGNHLGLSINTALPE</sequence>
<dbReference type="EMBL" id="QKSB01000010">
    <property type="protein sequence ID" value="PZE16201.1"/>
    <property type="molecule type" value="Genomic_DNA"/>
</dbReference>
<proteinExistence type="predicted"/>
<comment type="subcellular location">
    <subcellularLocation>
        <location evidence="1">Cell envelope</location>
    </subcellularLocation>
</comment>
<dbReference type="Gene3D" id="1.20.1420.20">
    <property type="entry name" value="M75 peptidase, HXXE motif"/>
    <property type="match status" value="1"/>
</dbReference>
<dbReference type="InterPro" id="IPR018976">
    <property type="entry name" value="Imelysin-like"/>
</dbReference>
<comment type="caution">
    <text evidence="4">The sequence shown here is derived from an EMBL/GenBank/DDBJ whole genome shotgun (WGS) entry which is preliminary data.</text>
</comment>
<evidence type="ECO:0000259" key="3">
    <source>
        <dbReference type="Pfam" id="PF09375"/>
    </source>
</evidence>
<dbReference type="OrthoDB" id="9764688at2"/>
<evidence type="ECO:0000313" key="5">
    <source>
        <dbReference type="Proteomes" id="UP000249248"/>
    </source>
</evidence>
<feature type="domain" description="Imelysin-like" evidence="3">
    <location>
        <begin position="39"/>
        <end position="369"/>
    </location>
</feature>
<reference evidence="4 5" key="1">
    <citation type="submission" date="2018-06" db="EMBL/GenBank/DDBJ databases">
        <title>The draft genome sequence of Crocinitomix sp. SM1701.</title>
        <authorList>
            <person name="Zhang X."/>
        </authorList>
    </citation>
    <scope>NUCLEOTIDE SEQUENCE [LARGE SCALE GENOMIC DNA]</scope>
    <source>
        <strain evidence="4 5">SM1701</strain>
    </source>
</reference>
<gene>
    <name evidence="4" type="ORF">DNU06_13820</name>
</gene>
<keyword evidence="2" id="KW-0732">Signal</keyword>
<dbReference type="Proteomes" id="UP000249248">
    <property type="component" value="Unassembled WGS sequence"/>
</dbReference>
<dbReference type="RefSeq" id="WP_111064086.1">
    <property type="nucleotide sequence ID" value="NZ_JBHUCU010000037.1"/>
</dbReference>
<dbReference type="InterPro" id="IPR038352">
    <property type="entry name" value="Imelysin_sf"/>
</dbReference>
<dbReference type="PROSITE" id="PS51257">
    <property type="entry name" value="PROKAR_LIPOPROTEIN"/>
    <property type="match status" value="1"/>
</dbReference>
<evidence type="ECO:0000256" key="1">
    <source>
        <dbReference type="ARBA" id="ARBA00004196"/>
    </source>
</evidence>
<organism evidence="4 5">
    <name type="scientific">Putridiphycobacter roseus</name>
    <dbReference type="NCBI Taxonomy" id="2219161"/>
    <lineage>
        <taxon>Bacteria</taxon>
        <taxon>Pseudomonadati</taxon>
        <taxon>Bacteroidota</taxon>
        <taxon>Flavobacteriia</taxon>
        <taxon>Flavobacteriales</taxon>
        <taxon>Crocinitomicaceae</taxon>
        <taxon>Putridiphycobacter</taxon>
    </lineage>
</organism>
<evidence type="ECO:0000313" key="4">
    <source>
        <dbReference type="EMBL" id="PZE16201.1"/>
    </source>
</evidence>
<dbReference type="GO" id="GO:0030313">
    <property type="term" value="C:cell envelope"/>
    <property type="evidence" value="ECO:0007669"/>
    <property type="project" value="UniProtKB-SubCell"/>
</dbReference>